<dbReference type="GO" id="GO:0000981">
    <property type="term" value="F:DNA-binding transcription factor activity, RNA polymerase II-specific"/>
    <property type="evidence" value="ECO:0007669"/>
    <property type="project" value="InterPro"/>
</dbReference>
<keyword evidence="16" id="KW-1185">Reference proteome</keyword>
<dbReference type="InterPro" id="IPR009057">
    <property type="entry name" value="Homeodomain-like_sf"/>
</dbReference>
<organism evidence="14 16">
    <name type="scientific">Acer saccharum</name>
    <name type="common">Sugar maple</name>
    <dbReference type="NCBI Taxonomy" id="4024"/>
    <lineage>
        <taxon>Eukaryota</taxon>
        <taxon>Viridiplantae</taxon>
        <taxon>Streptophyta</taxon>
        <taxon>Embryophyta</taxon>
        <taxon>Tracheophyta</taxon>
        <taxon>Spermatophyta</taxon>
        <taxon>Magnoliopsida</taxon>
        <taxon>eudicotyledons</taxon>
        <taxon>Gunneridae</taxon>
        <taxon>Pentapetalae</taxon>
        <taxon>rosids</taxon>
        <taxon>malvids</taxon>
        <taxon>Sapindales</taxon>
        <taxon>Sapindaceae</taxon>
        <taxon>Hippocastanoideae</taxon>
        <taxon>Acereae</taxon>
        <taxon>Acer</taxon>
    </lineage>
</organism>
<dbReference type="InterPro" id="IPR042160">
    <property type="entry name" value="HD-Zip_IV"/>
</dbReference>
<dbReference type="FunFam" id="1.10.10.60:FF:000229">
    <property type="entry name" value="Homeobox-leucine zipper protein HDG1"/>
    <property type="match status" value="1"/>
</dbReference>
<sequence>MGVDMSNNPPTSHTKDFFASPALSLSLAGIFRDAGTPVATNMEVEEGDEGSGGGGGAGGGSSSRREDTVEISSENSGPARSRSDDEFDGGENDDDDDGGGDKTRRRKEKYHRHTAEQIREMEALFKESPHPDEKQRQQLSKQLGLAPRQVKFWFQNRRTQIKAIQERHENSLLKNEMEKLRDDNKAMRETINKACCPNCGTATTSRDTSLTTEEQQLRIENAKLKAEVEKLRAAVGKNQAGATSTSSCSAGDNKK</sequence>
<name>A0AA39W002_ACESA</name>
<dbReference type="SMART" id="SM00389">
    <property type="entry name" value="HOX"/>
    <property type="match status" value="1"/>
</dbReference>
<dbReference type="CDD" id="cd00086">
    <property type="entry name" value="homeodomain"/>
    <property type="match status" value="1"/>
</dbReference>
<feature type="compositionally biased region" description="Acidic residues" evidence="12">
    <location>
        <begin position="85"/>
        <end position="98"/>
    </location>
</feature>
<evidence type="ECO:0000256" key="5">
    <source>
        <dbReference type="ARBA" id="ARBA00023125"/>
    </source>
</evidence>
<dbReference type="Gene3D" id="1.10.10.60">
    <property type="entry name" value="Homeodomain-like"/>
    <property type="match status" value="1"/>
</dbReference>
<keyword evidence="4 11" id="KW-0175">Coiled coil</keyword>
<feature type="DNA-binding region" description="Homeobox" evidence="9">
    <location>
        <begin position="106"/>
        <end position="165"/>
    </location>
</feature>
<proteinExistence type="inferred from homology"/>
<dbReference type="InterPro" id="IPR000047">
    <property type="entry name" value="HTH_motif"/>
</dbReference>
<evidence type="ECO:0000256" key="3">
    <source>
        <dbReference type="ARBA" id="ARBA00023015"/>
    </source>
</evidence>
<dbReference type="GO" id="GO:0003677">
    <property type="term" value="F:DNA binding"/>
    <property type="evidence" value="ECO:0007669"/>
    <property type="project" value="UniProtKB-UniRule"/>
</dbReference>
<dbReference type="PANTHER" id="PTHR45654:SF24">
    <property type="entry name" value="HOMEOBOX-LEUCINE ZIPPER PROTEIN GLABRA 2"/>
    <property type="match status" value="1"/>
</dbReference>
<feature type="compositionally biased region" description="Basic and acidic residues" evidence="12">
    <location>
        <begin position="113"/>
        <end position="136"/>
    </location>
</feature>
<evidence type="ECO:0000256" key="10">
    <source>
        <dbReference type="RuleBase" id="RU000682"/>
    </source>
</evidence>
<reference evidence="14" key="1">
    <citation type="journal article" date="2022" name="Plant J.">
        <title>Strategies of tolerance reflected in two North American maple genomes.</title>
        <authorList>
            <person name="McEvoy S.L."/>
            <person name="Sezen U.U."/>
            <person name="Trouern-Trend A."/>
            <person name="McMahon S.M."/>
            <person name="Schaberg P.G."/>
            <person name="Yang J."/>
            <person name="Wegrzyn J.L."/>
            <person name="Swenson N.G."/>
        </authorList>
    </citation>
    <scope>NUCLEOTIDE SEQUENCE</scope>
    <source>
        <strain evidence="14">NS2018</strain>
    </source>
</reference>
<evidence type="ECO:0000256" key="8">
    <source>
        <dbReference type="ARBA" id="ARBA00023242"/>
    </source>
</evidence>
<keyword evidence="6 9" id="KW-0371">Homeobox</keyword>
<keyword evidence="7" id="KW-0804">Transcription</keyword>
<dbReference type="GO" id="GO:0005634">
    <property type="term" value="C:nucleus"/>
    <property type="evidence" value="ECO:0007669"/>
    <property type="project" value="UniProtKB-SubCell"/>
</dbReference>
<comment type="caution">
    <text evidence="14">The sequence shown here is derived from an EMBL/GenBank/DDBJ whole genome shotgun (WGS) entry which is preliminary data.</text>
</comment>
<evidence type="ECO:0000256" key="9">
    <source>
        <dbReference type="PROSITE-ProRule" id="PRU00108"/>
    </source>
</evidence>
<reference evidence="14" key="2">
    <citation type="submission" date="2023-06" db="EMBL/GenBank/DDBJ databases">
        <authorList>
            <person name="Swenson N.G."/>
            <person name="Wegrzyn J.L."/>
            <person name="Mcevoy S.L."/>
        </authorList>
    </citation>
    <scope>NUCLEOTIDE SEQUENCE</scope>
    <source>
        <strain evidence="14">NS2018</strain>
        <tissue evidence="14">Leaf</tissue>
    </source>
</reference>
<dbReference type="EMBL" id="JAUESC010000004">
    <property type="protein sequence ID" value="KAK0598669.1"/>
    <property type="molecule type" value="Genomic_DNA"/>
</dbReference>
<keyword evidence="8 9" id="KW-0539">Nucleus</keyword>
<evidence type="ECO:0000256" key="12">
    <source>
        <dbReference type="SAM" id="MobiDB-lite"/>
    </source>
</evidence>
<evidence type="ECO:0000313" key="15">
    <source>
        <dbReference type="EMBL" id="KAK0598669.1"/>
    </source>
</evidence>
<evidence type="ECO:0000256" key="7">
    <source>
        <dbReference type="ARBA" id="ARBA00023163"/>
    </source>
</evidence>
<dbReference type="InterPro" id="IPR001356">
    <property type="entry name" value="HD"/>
</dbReference>
<dbReference type="Pfam" id="PF00046">
    <property type="entry name" value="Homeodomain"/>
    <property type="match status" value="1"/>
</dbReference>
<keyword evidence="5 9" id="KW-0238">DNA-binding</keyword>
<comment type="similarity">
    <text evidence="2">Belongs to the HD-ZIP homeobox family. Class IV subfamily.</text>
</comment>
<evidence type="ECO:0000313" key="14">
    <source>
        <dbReference type="EMBL" id="KAK0596981.1"/>
    </source>
</evidence>
<dbReference type="PRINTS" id="PR00031">
    <property type="entry name" value="HTHREPRESSR"/>
</dbReference>
<evidence type="ECO:0000256" key="2">
    <source>
        <dbReference type="ARBA" id="ARBA00006789"/>
    </source>
</evidence>
<dbReference type="EMBL" id="JAUESC010000004">
    <property type="protein sequence ID" value="KAK0596981.1"/>
    <property type="molecule type" value="Genomic_DNA"/>
</dbReference>
<keyword evidence="3" id="KW-0805">Transcription regulation</keyword>
<dbReference type="SUPFAM" id="SSF46689">
    <property type="entry name" value="Homeodomain-like"/>
    <property type="match status" value="1"/>
</dbReference>
<dbReference type="PROSITE" id="PS50071">
    <property type="entry name" value="HOMEOBOX_2"/>
    <property type="match status" value="1"/>
</dbReference>
<comment type="subcellular location">
    <subcellularLocation>
        <location evidence="1 9 10">Nucleus</location>
    </subcellularLocation>
</comment>
<feature type="compositionally biased region" description="Low complexity" evidence="12">
    <location>
        <begin position="240"/>
        <end position="255"/>
    </location>
</feature>
<feature type="coiled-coil region" evidence="11">
    <location>
        <begin position="163"/>
        <end position="190"/>
    </location>
</feature>
<dbReference type="AlphaFoldDB" id="A0AA39W002"/>
<evidence type="ECO:0000313" key="16">
    <source>
        <dbReference type="Proteomes" id="UP001168877"/>
    </source>
</evidence>
<accession>A0AA39W002</accession>
<evidence type="ECO:0000259" key="13">
    <source>
        <dbReference type="PROSITE" id="PS50071"/>
    </source>
</evidence>
<dbReference type="PROSITE" id="PS00027">
    <property type="entry name" value="HOMEOBOX_1"/>
    <property type="match status" value="1"/>
</dbReference>
<feature type="compositionally biased region" description="Basic residues" evidence="12">
    <location>
        <begin position="103"/>
        <end position="112"/>
    </location>
</feature>
<evidence type="ECO:0000256" key="11">
    <source>
        <dbReference type="SAM" id="Coils"/>
    </source>
</evidence>
<feature type="compositionally biased region" description="Gly residues" evidence="12">
    <location>
        <begin position="50"/>
        <end position="61"/>
    </location>
</feature>
<protein>
    <recommendedName>
        <fullName evidence="13">Homeobox domain-containing protein</fullName>
    </recommendedName>
</protein>
<dbReference type="PANTHER" id="PTHR45654">
    <property type="entry name" value="HOMEOBOX-LEUCINE ZIPPER PROTEIN MERISTEM L1"/>
    <property type="match status" value="1"/>
</dbReference>
<feature type="region of interest" description="Disordered" evidence="12">
    <location>
        <begin position="235"/>
        <end position="255"/>
    </location>
</feature>
<dbReference type="InterPro" id="IPR017970">
    <property type="entry name" value="Homeobox_CS"/>
</dbReference>
<evidence type="ECO:0000256" key="4">
    <source>
        <dbReference type="ARBA" id="ARBA00023054"/>
    </source>
</evidence>
<evidence type="ECO:0000256" key="6">
    <source>
        <dbReference type="ARBA" id="ARBA00023155"/>
    </source>
</evidence>
<feature type="domain" description="Homeobox" evidence="13">
    <location>
        <begin position="104"/>
        <end position="164"/>
    </location>
</feature>
<evidence type="ECO:0000256" key="1">
    <source>
        <dbReference type="ARBA" id="ARBA00004123"/>
    </source>
</evidence>
<feature type="region of interest" description="Disordered" evidence="12">
    <location>
        <begin position="38"/>
        <end position="139"/>
    </location>
</feature>
<gene>
    <name evidence="14" type="ORF">LWI29_020676</name>
    <name evidence="15" type="ORF">LWI29_036844</name>
</gene>
<dbReference type="Proteomes" id="UP001168877">
    <property type="component" value="Unassembled WGS sequence"/>
</dbReference>